<reference evidence="5" key="1">
    <citation type="submission" date="2025-08" db="UniProtKB">
        <authorList>
            <consortium name="Ensembl"/>
        </authorList>
    </citation>
    <scope>IDENTIFICATION</scope>
</reference>
<evidence type="ECO:0000313" key="6">
    <source>
        <dbReference type="Proteomes" id="UP000694388"/>
    </source>
</evidence>
<organism evidence="5 6">
    <name type="scientific">Eptatretus burgeri</name>
    <name type="common">Inshore hagfish</name>
    <dbReference type="NCBI Taxonomy" id="7764"/>
    <lineage>
        <taxon>Eukaryota</taxon>
        <taxon>Metazoa</taxon>
        <taxon>Chordata</taxon>
        <taxon>Craniata</taxon>
        <taxon>Vertebrata</taxon>
        <taxon>Cyclostomata</taxon>
        <taxon>Myxini</taxon>
        <taxon>Myxiniformes</taxon>
        <taxon>Myxinidae</taxon>
        <taxon>Eptatretinae</taxon>
        <taxon>Eptatretus</taxon>
    </lineage>
</organism>
<dbReference type="Proteomes" id="UP000694388">
    <property type="component" value="Unplaced"/>
</dbReference>
<keyword evidence="3" id="KW-0472">Membrane</keyword>
<evidence type="ECO:0000256" key="2">
    <source>
        <dbReference type="ARBA" id="ARBA00022553"/>
    </source>
</evidence>
<feature type="compositionally biased region" description="Basic and acidic residues" evidence="4">
    <location>
        <begin position="45"/>
        <end position="54"/>
    </location>
</feature>
<feature type="region of interest" description="Disordered" evidence="4">
    <location>
        <begin position="195"/>
        <end position="222"/>
    </location>
</feature>
<proteinExistence type="predicted"/>
<evidence type="ECO:0000256" key="4">
    <source>
        <dbReference type="SAM" id="MobiDB-lite"/>
    </source>
</evidence>
<name>A0A8C4Q472_EPTBU</name>
<evidence type="ECO:0000256" key="1">
    <source>
        <dbReference type="ARBA" id="ARBA00004170"/>
    </source>
</evidence>
<feature type="region of interest" description="Disordered" evidence="4">
    <location>
        <begin position="1"/>
        <end position="54"/>
    </location>
</feature>
<dbReference type="GO" id="GO:0016020">
    <property type="term" value="C:membrane"/>
    <property type="evidence" value="ECO:0007669"/>
    <property type="project" value="UniProtKB-SubCell"/>
</dbReference>
<feature type="compositionally biased region" description="Polar residues" evidence="4">
    <location>
        <begin position="32"/>
        <end position="43"/>
    </location>
</feature>
<keyword evidence="2" id="KW-0597">Phosphoprotein</keyword>
<evidence type="ECO:0000313" key="5">
    <source>
        <dbReference type="Ensembl" id="ENSEBUP00000009742.1"/>
    </source>
</evidence>
<dbReference type="PANTHER" id="PTHR28664:SF4">
    <property type="entry name" value="TIGHT JUNCTION-ASSOCIATED PROTEIN 1"/>
    <property type="match status" value="1"/>
</dbReference>
<keyword evidence="6" id="KW-1185">Reference proteome</keyword>
<protein>
    <submittedName>
        <fullName evidence="5">Uncharacterized protein</fullName>
    </submittedName>
</protein>
<feature type="compositionally biased region" description="Basic and acidic residues" evidence="4">
    <location>
        <begin position="206"/>
        <end position="215"/>
    </location>
</feature>
<dbReference type="AlphaFoldDB" id="A0A8C4Q472"/>
<dbReference type="InterPro" id="IPR043441">
    <property type="entry name" value="Tjap1/BEGAIN"/>
</dbReference>
<sequence length="462" mass="51848">MASCGKRGQGRAGHSDKKRSPSILRSALKVSAPQSGSRASPSELSHVEEDPESLRQELEEMREKYSRLQSGFEMTQRLKLELEGKIQWMVEHFEEERKEMHHEISALTSQLMHSEDIINRLVTENVRHRREYQMMQCGNHPYHRPQQLYEADEVPCMPGTRSFVSSSSCTSPPPGFRCEVRPDWAEQPVFSTASPGQLCRDTGPVTDDRTGERVVGHGSECDTSSSPCTNFPNFTSHNSHIHLEGLPHGGPVRQLAKPNGAESSLHWPLWSVSECPSPDQELTSCPDVPGIRGALDELALRGSQEDAQQTWQKTFCENFIVESDQESGGRDSVDQSRQRMQPMGWERPRDPAEKAFWRPGSISAGSTADAQSGGEIQLGAARRPHPWAWNDVQRGWSGRVMPPTYADPSSSSNVLRREDVGANREDVTYATPSNRPRINVSVVEWRRKESLRKAQKYGNVLN</sequence>
<reference evidence="5" key="2">
    <citation type="submission" date="2025-09" db="UniProtKB">
        <authorList>
            <consortium name="Ensembl"/>
        </authorList>
    </citation>
    <scope>IDENTIFICATION</scope>
</reference>
<evidence type="ECO:0000256" key="3">
    <source>
        <dbReference type="ARBA" id="ARBA00023136"/>
    </source>
</evidence>
<comment type="subcellular location">
    <subcellularLocation>
        <location evidence="1">Membrane</location>
        <topology evidence="1">Peripheral membrane protein</topology>
    </subcellularLocation>
</comment>
<dbReference type="PANTHER" id="PTHR28664">
    <property type="entry name" value="TIGHT JUNCTION-ASSOCIATED PROTEIN 1"/>
    <property type="match status" value="1"/>
</dbReference>
<dbReference type="Ensembl" id="ENSEBUT00000010272.1">
    <property type="protein sequence ID" value="ENSEBUP00000009742.1"/>
    <property type="gene ID" value="ENSEBUG00000006257.1"/>
</dbReference>
<accession>A0A8C4Q472</accession>